<evidence type="ECO:0000313" key="8">
    <source>
        <dbReference type="EMBL" id="GAA1382901.1"/>
    </source>
</evidence>
<sequence length="297" mass="33037">MAERLDDLCASFKRDLRAEGKAPRTGDLYAMSVRLFGAWLTEQGRPATLDELSRSAIREWLAALAEDREQSTVRTRFKGLHRFCGWLVAEGELDAHPMAGMSPPAPAAKPVPVLSDAELTALIKACGGRDFVSRRDAAMIRVLLETGVRVSELCGLTVQSVDLDREMALVTGKGSKVRPVYFGSRTVSALDRYLRERRRHRWAHLDAMWLTQRGALSPDGARERIKIRGREAGIDGLHPHMFRHVFAHDYLMAGGQERDLKRLAGWTSDTMLERYGASAADARAAAAARRMARGDRV</sequence>
<gene>
    <name evidence="8" type="ORF">GCM10009613_11540</name>
</gene>
<dbReference type="InterPro" id="IPR013762">
    <property type="entry name" value="Integrase-like_cat_sf"/>
</dbReference>
<organism evidence="8 9">
    <name type="scientific">Pseudonocardia kongjuensis</name>
    <dbReference type="NCBI Taxonomy" id="102227"/>
    <lineage>
        <taxon>Bacteria</taxon>
        <taxon>Bacillati</taxon>
        <taxon>Actinomycetota</taxon>
        <taxon>Actinomycetes</taxon>
        <taxon>Pseudonocardiales</taxon>
        <taxon>Pseudonocardiaceae</taxon>
        <taxon>Pseudonocardia</taxon>
    </lineage>
</organism>
<evidence type="ECO:0000256" key="5">
    <source>
        <dbReference type="PROSITE-ProRule" id="PRU01248"/>
    </source>
</evidence>
<comment type="caution">
    <text evidence="8">The sequence shown here is derived from an EMBL/GenBank/DDBJ whole genome shotgun (WGS) entry which is preliminary data.</text>
</comment>
<protein>
    <submittedName>
        <fullName evidence="8">Tyrosine recombinase XerC</fullName>
    </submittedName>
</protein>
<dbReference type="InterPro" id="IPR044068">
    <property type="entry name" value="CB"/>
</dbReference>
<dbReference type="InterPro" id="IPR050090">
    <property type="entry name" value="Tyrosine_recombinase_XerCD"/>
</dbReference>
<proteinExistence type="inferred from homology"/>
<comment type="similarity">
    <text evidence="1">Belongs to the 'phage' integrase family.</text>
</comment>
<evidence type="ECO:0000256" key="4">
    <source>
        <dbReference type="ARBA" id="ARBA00023172"/>
    </source>
</evidence>
<dbReference type="InterPro" id="IPR011010">
    <property type="entry name" value="DNA_brk_join_enz"/>
</dbReference>
<dbReference type="InterPro" id="IPR010998">
    <property type="entry name" value="Integrase_recombinase_N"/>
</dbReference>
<dbReference type="InterPro" id="IPR002104">
    <property type="entry name" value="Integrase_catalytic"/>
</dbReference>
<dbReference type="PROSITE" id="PS51900">
    <property type="entry name" value="CB"/>
    <property type="match status" value="1"/>
</dbReference>
<evidence type="ECO:0000259" key="6">
    <source>
        <dbReference type="PROSITE" id="PS51898"/>
    </source>
</evidence>
<keyword evidence="4" id="KW-0233">DNA recombination</keyword>
<dbReference type="Pfam" id="PF00589">
    <property type="entry name" value="Phage_integrase"/>
    <property type="match status" value="1"/>
</dbReference>
<keyword evidence="3 5" id="KW-0238">DNA-binding</keyword>
<feature type="domain" description="Core-binding (CB)" evidence="7">
    <location>
        <begin position="3"/>
        <end position="88"/>
    </location>
</feature>
<reference evidence="9" key="1">
    <citation type="journal article" date="2019" name="Int. J. Syst. Evol. Microbiol.">
        <title>The Global Catalogue of Microorganisms (GCM) 10K type strain sequencing project: providing services to taxonomists for standard genome sequencing and annotation.</title>
        <authorList>
            <consortium name="The Broad Institute Genomics Platform"/>
            <consortium name="The Broad Institute Genome Sequencing Center for Infectious Disease"/>
            <person name="Wu L."/>
            <person name="Ma J."/>
        </authorList>
    </citation>
    <scope>NUCLEOTIDE SEQUENCE [LARGE SCALE GENOMIC DNA]</scope>
    <source>
        <strain evidence="9">JCM 11896</strain>
    </source>
</reference>
<evidence type="ECO:0000313" key="9">
    <source>
        <dbReference type="Proteomes" id="UP001501414"/>
    </source>
</evidence>
<evidence type="ECO:0000256" key="1">
    <source>
        <dbReference type="ARBA" id="ARBA00008857"/>
    </source>
</evidence>
<keyword evidence="9" id="KW-1185">Reference proteome</keyword>
<dbReference type="PANTHER" id="PTHR30349:SF41">
    <property type="entry name" value="INTEGRASE_RECOMBINASE PROTEIN MJ0367-RELATED"/>
    <property type="match status" value="1"/>
</dbReference>
<dbReference type="RefSeq" id="WP_344019043.1">
    <property type="nucleotide sequence ID" value="NZ_BAAAJK010000004.1"/>
</dbReference>
<dbReference type="PANTHER" id="PTHR30349">
    <property type="entry name" value="PHAGE INTEGRASE-RELATED"/>
    <property type="match status" value="1"/>
</dbReference>
<dbReference type="SUPFAM" id="SSF56349">
    <property type="entry name" value="DNA breaking-rejoining enzymes"/>
    <property type="match status" value="1"/>
</dbReference>
<accession>A0ABP4ICU0</accession>
<dbReference type="Proteomes" id="UP001501414">
    <property type="component" value="Unassembled WGS sequence"/>
</dbReference>
<dbReference type="PROSITE" id="PS51898">
    <property type="entry name" value="TYR_RECOMBINASE"/>
    <property type="match status" value="1"/>
</dbReference>
<feature type="domain" description="Tyr recombinase" evidence="6">
    <location>
        <begin position="109"/>
        <end position="289"/>
    </location>
</feature>
<keyword evidence="2" id="KW-0229">DNA integration</keyword>
<name>A0ABP4ICU0_9PSEU</name>
<dbReference type="InterPro" id="IPR004107">
    <property type="entry name" value="Integrase_SAM-like_N"/>
</dbReference>
<dbReference type="Gene3D" id="1.10.150.130">
    <property type="match status" value="1"/>
</dbReference>
<dbReference type="Gene3D" id="1.10.443.10">
    <property type="entry name" value="Intergrase catalytic core"/>
    <property type="match status" value="1"/>
</dbReference>
<dbReference type="Pfam" id="PF02899">
    <property type="entry name" value="Phage_int_SAM_1"/>
    <property type="match status" value="1"/>
</dbReference>
<evidence type="ECO:0000256" key="3">
    <source>
        <dbReference type="ARBA" id="ARBA00023125"/>
    </source>
</evidence>
<evidence type="ECO:0000256" key="2">
    <source>
        <dbReference type="ARBA" id="ARBA00022908"/>
    </source>
</evidence>
<evidence type="ECO:0000259" key="7">
    <source>
        <dbReference type="PROSITE" id="PS51900"/>
    </source>
</evidence>
<dbReference type="EMBL" id="BAAAJK010000004">
    <property type="protein sequence ID" value="GAA1382901.1"/>
    <property type="molecule type" value="Genomic_DNA"/>
</dbReference>